<sequence length="217" mass="24632">MAKTQGTRAFMFWIMTFGMIYITGMTLSCVSGYYLPLDLCDFYFEGHRECAPMFDAISTKSNITFPASILTKDDMTVSTAHVNPKCAFLADPSMVFGLDKECSGHFHLRDKKLFGQFPVFKSHQSHQILLKFETVVLQDGTVLTPSDGSIHFLESKRCVTIFTAPVDQSEDLISTLSQMVPNMLNKEHRKKLKNLNEKVTHLRNDFTSIFHDIANFP</sequence>
<keyword evidence="1" id="KW-0812">Transmembrane</keyword>
<dbReference type="PROSITE" id="PS51257">
    <property type="entry name" value="PROKAR_LIPOPROTEIN"/>
    <property type="match status" value="1"/>
</dbReference>
<keyword evidence="1" id="KW-1133">Transmembrane helix</keyword>
<evidence type="ECO:0000313" key="3">
    <source>
        <dbReference type="Proteomes" id="UP001497444"/>
    </source>
</evidence>
<keyword evidence="1" id="KW-0472">Membrane</keyword>
<gene>
    <name evidence="2" type="ORF">CSSPJE1EN1_LOCUS15196</name>
</gene>
<reference evidence="2 3" key="1">
    <citation type="submission" date="2024-02" db="EMBL/GenBank/DDBJ databases">
        <authorList>
            <consortium name="ELIXIR-Norway"/>
            <consortium name="Elixir Norway"/>
        </authorList>
    </citation>
    <scope>NUCLEOTIDE SEQUENCE [LARGE SCALE GENOMIC DNA]</scope>
</reference>
<dbReference type="Proteomes" id="UP001497444">
    <property type="component" value="Chromosome 2"/>
</dbReference>
<feature type="transmembrane region" description="Helical" evidence="1">
    <location>
        <begin position="12"/>
        <end position="35"/>
    </location>
</feature>
<organism evidence="2 3">
    <name type="scientific">Sphagnum jensenii</name>
    <dbReference type="NCBI Taxonomy" id="128206"/>
    <lineage>
        <taxon>Eukaryota</taxon>
        <taxon>Viridiplantae</taxon>
        <taxon>Streptophyta</taxon>
        <taxon>Embryophyta</taxon>
        <taxon>Bryophyta</taxon>
        <taxon>Sphagnophytina</taxon>
        <taxon>Sphagnopsida</taxon>
        <taxon>Sphagnales</taxon>
        <taxon>Sphagnaceae</taxon>
        <taxon>Sphagnum</taxon>
    </lineage>
</organism>
<protein>
    <submittedName>
        <fullName evidence="2">Uncharacterized protein</fullName>
    </submittedName>
</protein>
<evidence type="ECO:0000313" key="2">
    <source>
        <dbReference type="EMBL" id="CAK9269718.1"/>
    </source>
</evidence>
<dbReference type="EMBL" id="OZ020097">
    <property type="protein sequence ID" value="CAK9269718.1"/>
    <property type="molecule type" value="Genomic_DNA"/>
</dbReference>
<proteinExistence type="predicted"/>
<evidence type="ECO:0000256" key="1">
    <source>
        <dbReference type="SAM" id="Phobius"/>
    </source>
</evidence>
<keyword evidence="3" id="KW-1185">Reference proteome</keyword>
<accession>A0ABP0WS98</accession>
<name>A0ABP0WS98_9BRYO</name>